<dbReference type="AlphaFoldDB" id="A0A8T1UKA6"/>
<dbReference type="SMART" id="SM00829">
    <property type="entry name" value="PKS_ER"/>
    <property type="match status" value="2"/>
</dbReference>
<dbReference type="InterPro" id="IPR051397">
    <property type="entry name" value="Zn-ADH-like_protein"/>
</dbReference>
<dbReference type="InterPro" id="IPR013154">
    <property type="entry name" value="ADH-like_N"/>
</dbReference>
<accession>A0A8T1UKA6</accession>
<dbReference type="VEuPathDB" id="FungiDB:PC110_g1450"/>
<feature type="domain" description="Enoyl reductase (ER)" evidence="2">
    <location>
        <begin position="332"/>
        <end position="644"/>
    </location>
</feature>
<evidence type="ECO:0000256" key="1">
    <source>
        <dbReference type="ARBA" id="ARBA00023002"/>
    </source>
</evidence>
<dbReference type="OrthoDB" id="74764at2759"/>
<dbReference type="Pfam" id="PF00107">
    <property type="entry name" value="ADH_zinc_N"/>
    <property type="match status" value="2"/>
</dbReference>
<feature type="domain" description="Enoyl reductase (ER)" evidence="2">
    <location>
        <begin position="650"/>
        <end position="997"/>
    </location>
</feature>
<dbReference type="InterPro" id="IPR020843">
    <property type="entry name" value="ER"/>
</dbReference>
<protein>
    <recommendedName>
        <fullName evidence="2">Enoyl reductase (ER) domain-containing protein</fullName>
    </recommendedName>
</protein>
<dbReference type="FunFam" id="3.40.50.720:FF:000121">
    <property type="entry name" value="Prostaglandin reductase 2"/>
    <property type="match status" value="2"/>
</dbReference>
<dbReference type="InterPro" id="IPR013149">
    <property type="entry name" value="ADH-like_C"/>
</dbReference>
<evidence type="ECO:0000313" key="3">
    <source>
        <dbReference type="EMBL" id="KAG6963171.1"/>
    </source>
</evidence>
<dbReference type="EMBL" id="JAENGZ010000280">
    <property type="protein sequence ID" value="KAG6963171.1"/>
    <property type="molecule type" value="Genomic_DNA"/>
</dbReference>
<sequence>MFRFDCFNNLVIDRVDPIVNPGKASGHLHAISGGNGFSMSADGAAMKASTCTSCPISADLSAYWVPQLYAKFKNGTGYGLVESHQIVYYEPRPTEDEKVIAFPDGLKMLAGDPKLREKGDSIEEKAITWVCLDYDNPHPEQQGIPKFKCPNGLRGQVNFPMCWNGIDLDSSDHKSHVAYATGLDGGSCPDGWKKMVKIFYEAFYNVAQYDDEWDGDQHPFVLANGDRTGFGFHGDFLNGWDVDVLQAAVDQCADKNYFNSGECAPLSASFSDKAPETRCTTQPEIIEDVMVVAKLPGNNPASALASVSFPNWLDYQDTTMPSYRRIQVHTYSTDFTKATEIVVEPELPTAGPGNVVVENRFLGINATDVNITNGGYGRTTLPVKCGLEAAGVVVEVGQGVSDIKVGDNVAYSSIGAFSEYLEVPATKTIKSPELSPAFVPLTVCAVSASLALEKAGEMKTNETVFVSAAAGATGQFAVQLAKLAGNHVIGACSSDEKVEYLKSLGVDRPINYKKEDLNAVLKKEYPNGIDLAFEGVGGDMFKAVLNNIAIFGRIIVFGNCSHYHGDAGNEPQYGYQQNRKMQLRSASLRGFQRRHHPKDEPEHLQRLVKLVQEGKLKGGIDPTVFQGFGSIPKALERLYAQKNIDRELHNAIDTLRLAAEVEARTSKMSSFRRIQVHTWSTNFRKATKIVVDQELPKPVAGNVMVKNHFLGINATDINITNGGYGRTSLPINCGLEGVGVVESVAEGVTDVSVGETVAYQHLGAFAEYTEVPTAKIVKTPELSPSVIPLTVCGVSASLALEKAGEMKSNETVFVSAAAGATGQFVVQLAKLAGNHVIGACSSDEKVEYLKSLGVDRPINYKKEDLNEVLKKEYPDGINLAFESVGGELFKAVLDNIAIFGRIIVFGNVSHYHGDAGTDPQYGYQQNRKMQLRSASLRGFLLFHHSQHAPEHLQRLLTLIKEGKLKAGIDPTEFRGLESIPDAIDRLYAQKNIGKLVIRL</sequence>
<dbReference type="PANTHER" id="PTHR43677:SF3">
    <property type="entry name" value="PROSTAGLANDIN REDUCTASE 3"/>
    <property type="match status" value="1"/>
</dbReference>
<dbReference type="InterPro" id="IPR018535">
    <property type="entry name" value="DUF1996"/>
</dbReference>
<evidence type="ECO:0000259" key="2">
    <source>
        <dbReference type="SMART" id="SM00829"/>
    </source>
</evidence>
<dbReference type="PANTHER" id="PTHR43677">
    <property type="entry name" value="SHORT-CHAIN DEHYDROGENASE/REDUCTASE"/>
    <property type="match status" value="1"/>
</dbReference>
<proteinExistence type="predicted"/>
<dbReference type="GO" id="GO:0005739">
    <property type="term" value="C:mitochondrion"/>
    <property type="evidence" value="ECO:0007669"/>
    <property type="project" value="TreeGrafter"/>
</dbReference>
<reference evidence="3" key="1">
    <citation type="submission" date="2021-01" db="EMBL/GenBank/DDBJ databases">
        <title>Phytophthora aleatoria, a newly-described species from Pinus radiata is distinct from Phytophthora cactorum isolates based on comparative genomics.</title>
        <authorList>
            <person name="Mcdougal R."/>
            <person name="Panda P."/>
            <person name="Williams N."/>
            <person name="Studholme D.J."/>
        </authorList>
    </citation>
    <scope>NUCLEOTIDE SEQUENCE</scope>
    <source>
        <strain evidence="3">NZFS 3830</strain>
    </source>
</reference>
<name>A0A8T1UKA6_9STRA</name>
<evidence type="ECO:0000313" key="4">
    <source>
        <dbReference type="Proteomes" id="UP000688947"/>
    </source>
</evidence>
<dbReference type="VEuPathDB" id="FungiDB:PC110_g1448"/>
<dbReference type="VEuPathDB" id="FungiDB:PC110_g1449"/>
<dbReference type="CDD" id="cd08250">
    <property type="entry name" value="Mgc45594_like"/>
    <property type="match status" value="1"/>
</dbReference>
<keyword evidence="1" id="KW-0560">Oxidoreductase</keyword>
<dbReference type="Proteomes" id="UP000688947">
    <property type="component" value="Unassembled WGS sequence"/>
</dbReference>
<gene>
    <name evidence="3" type="ORF">JG687_00006725</name>
</gene>
<dbReference type="GO" id="GO:0016491">
    <property type="term" value="F:oxidoreductase activity"/>
    <property type="evidence" value="ECO:0007669"/>
    <property type="project" value="UniProtKB-KW"/>
</dbReference>
<dbReference type="Pfam" id="PF08240">
    <property type="entry name" value="ADH_N"/>
    <property type="match status" value="2"/>
</dbReference>
<comment type="caution">
    <text evidence="3">The sequence shown here is derived from an EMBL/GenBank/DDBJ whole genome shotgun (WGS) entry which is preliminary data.</text>
</comment>
<dbReference type="Pfam" id="PF09362">
    <property type="entry name" value="DUF1996"/>
    <property type="match status" value="1"/>
</dbReference>
<organism evidence="3 4">
    <name type="scientific">Phytophthora cactorum</name>
    <dbReference type="NCBI Taxonomy" id="29920"/>
    <lineage>
        <taxon>Eukaryota</taxon>
        <taxon>Sar</taxon>
        <taxon>Stramenopiles</taxon>
        <taxon>Oomycota</taxon>
        <taxon>Peronosporomycetes</taxon>
        <taxon>Peronosporales</taxon>
        <taxon>Peronosporaceae</taxon>
        <taxon>Phytophthora</taxon>
    </lineage>
</organism>